<dbReference type="RefSeq" id="WP_211009524.1">
    <property type="nucleotide sequence ID" value="NZ_JASJUT010000002.1"/>
</dbReference>
<dbReference type="PANTHER" id="PTHR43546">
    <property type="entry name" value="UPF0173 METAL-DEPENDENT HYDROLASE MJ1163-RELATED"/>
    <property type="match status" value="1"/>
</dbReference>
<dbReference type="InterPro" id="IPR001279">
    <property type="entry name" value="Metallo-B-lactamas"/>
</dbReference>
<evidence type="ECO:0000259" key="2">
    <source>
        <dbReference type="Pfam" id="PF18456"/>
    </source>
</evidence>
<keyword evidence="3" id="KW-0378">Hydrolase</keyword>
<dbReference type="EC" id="3.-.-.-" evidence="3"/>
<dbReference type="Pfam" id="PF12706">
    <property type="entry name" value="Lactamase_B_2"/>
    <property type="match status" value="1"/>
</dbReference>
<dbReference type="Proteomes" id="UP001231915">
    <property type="component" value="Unassembled WGS sequence"/>
</dbReference>
<sequence>MSNHVYLRPDVYFEPLFNKWFMWPYLMSPATAAMNLVNQHMRSMKSFVANAKIHAKSVKAKSMTGSSLMNLPLSQVDDVKQLIAKSRDQYGDLFELVDAISELDKMLLSEAKGMSLEPLYEKIPDPLRGLVELCYDLNNQPSFRLIESLFYKTSYYKECAQSVCLGRLHSSERKFVLSTPRFADDDHLHLNIPLNHPFVNTLFSMRDVPQELDDIAAQFEALDIEGSLSFEELFTTTPPKKTAKPVEQGKVEIDYLGHAGLMVRTASATVMVDPVLAYMNDEEVNKVTFDDLPDSIDCVMVTHTHMDHLCIETLLQLKHKIKQIAVPKSNSGMLADPSMKLMLNALGFSNVVEVEDLDTFDHEDITITAMPFLGEHADVNIRSKSAWLIESKGKKIMAAADSSNIDPYLYKRLNDLYGDVDVLFIGMECTGGPLRWLYGALLTSPVSSEVNESRRFNGSDYKAASSIAAAFNAKSVYVYALGIEPWFGYFMGISYNEDDEQLVQSKMLVDECHSKGIPAKQLQGREHWVFS</sequence>
<keyword evidence="4" id="KW-1185">Reference proteome</keyword>
<accession>A0ABT7EH27</accession>
<dbReference type="Pfam" id="PF18456">
    <property type="entry name" value="CmlA_N"/>
    <property type="match status" value="1"/>
</dbReference>
<protein>
    <submittedName>
        <fullName evidence="3">MBL fold metallo-hydrolase</fullName>
        <ecNumber evidence="3">3.-.-.-</ecNumber>
    </submittedName>
</protein>
<dbReference type="GO" id="GO:0016787">
    <property type="term" value="F:hydrolase activity"/>
    <property type="evidence" value="ECO:0007669"/>
    <property type="project" value="UniProtKB-KW"/>
</dbReference>
<comment type="caution">
    <text evidence="3">The sequence shown here is derived from an EMBL/GenBank/DDBJ whole genome shotgun (WGS) entry which is preliminary data.</text>
</comment>
<evidence type="ECO:0000259" key="1">
    <source>
        <dbReference type="Pfam" id="PF12706"/>
    </source>
</evidence>
<organism evidence="3 4">
    <name type="scientific">Pseudoalteromonas obscura</name>
    <dbReference type="NCBI Taxonomy" id="3048491"/>
    <lineage>
        <taxon>Bacteria</taxon>
        <taxon>Pseudomonadati</taxon>
        <taxon>Pseudomonadota</taxon>
        <taxon>Gammaproteobacteria</taxon>
        <taxon>Alteromonadales</taxon>
        <taxon>Pseudoalteromonadaceae</taxon>
        <taxon>Pseudoalteromonas</taxon>
    </lineage>
</organism>
<gene>
    <name evidence="3" type="ORF">QNM18_04675</name>
</gene>
<dbReference type="SUPFAM" id="SSF56281">
    <property type="entry name" value="Metallo-hydrolase/oxidoreductase"/>
    <property type="match status" value="1"/>
</dbReference>
<dbReference type="EMBL" id="JASJUT010000002">
    <property type="protein sequence ID" value="MDK2594359.1"/>
    <property type="molecule type" value="Genomic_DNA"/>
</dbReference>
<feature type="domain" description="Diiron non-heme beta-hydroxylase N-terminal" evidence="2">
    <location>
        <begin position="6"/>
        <end position="238"/>
    </location>
</feature>
<evidence type="ECO:0000313" key="3">
    <source>
        <dbReference type="EMBL" id="MDK2594359.1"/>
    </source>
</evidence>
<dbReference type="InterPro" id="IPR050114">
    <property type="entry name" value="UPF0173_UPF0282_UlaG_hydrolase"/>
</dbReference>
<reference evidence="3 4" key="1">
    <citation type="submission" date="2023-05" db="EMBL/GenBank/DDBJ databases">
        <title>Pseudoalteromonas ardens sp. nov., Pseudoalteromonas obscura sp. nov., and Pseudoalteromonas umbrosa sp. nov., isolated from the coral Montipora capitata.</title>
        <authorList>
            <person name="Thomas E.M."/>
            <person name="Smith E.M."/>
            <person name="Papke E."/>
            <person name="Shlafstein M.D."/>
            <person name="Oline D.K."/>
            <person name="Videau P."/>
            <person name="Saw J.H."/>
            <person name="Strangman W.K."/>
            <person name="Ushijima B."/>
        </authorList>
    </citation>
    <scope>NUCLEOTIDE SEQUENCE [LARGE SCALE GENOMIC DNA]</scope>
    <source>
        <strain evidence="3 4">P94</strain>
    </source>
</reference>
<evidence type="ECO:0000313" key="4">
    <source>
        <dbReference type="Proteomes" id="UP001231915"/>
    </source>
</evidence>
<proteinExistence type="predicted"/>
<dbReference type="InterPro" id="IPR041141">
    <property type="entry name" value="CmlA_N"/>
</dbReference>
<dbReference type="PANTHER" id="PTHR43546:SF3">
    <property type="entry name" value="UPF0173 METAL-DEPENDENT HYDROLASE MJ1163"/>
    <property type="match status" value="1"/>
</dbReference>
<dbReference type="Gene3D" id="3.60.15.10">
    <property type="entry name" value="Ribonuclease Z/Hydroxyacylglutathione hydrolase-like"/>
    <property type="match status" value="1"/>
</dbReference>
<dbReference type="InterPro" id="IPR036866">
    <property type="entry name" value="RibonucZ/Hydroxyglut_hydro"/>
</dbReference>
<name>A0ABT7EH27_9GAMM</name>
<feature type="domain" description="Metallo-beta-lactamase" evidence="1">
    <location>
        <begin position="270"/>
        <end position="426"/>
    </location>
</feature>